<proteinExistence type="predicted"/>
<protein>
    <submittedName>
        <fullName evidence="3">Uncharacterized protein</fullName>
    </submittedName>
</protein>
<dbReference type="EMBL" id="LR743592">
    <property type="protein sequence ID" value="CAA2620514.1"/>
    <property type="molecule type" value="Genomic_DNA"/>
</dbReference>
<name>A0A7I8KHX4_SPIIN</name>
<dbReference type="PANTHER" id="PTHR36032:SF1">
    <property type="entry name" value="PHOSPHOPANTOTHENATE--CYSTEINE LIGASE 2"/>
    <property type="match status" value="1"/>
</dbReference>
<dbReference type="Proteomes" id="UP000663760">
    <property type="component" value="Chromosome 5"/>
</dbReference>
<gene>
    <name evidence="2" type="ORF">SI7747_05006683</name>
    <name evidence="3" type="ORF">SI8410_05007258</name>
</gene>
<sequence length="151" mass="16611">MLENAAENVRRYAPPSNRALGRRKSGDRFEKVNYASGHDGKKNQSHSRNFLSIDHGELINSKYQSENPYSLAIPVDGCCNSEAAQLLSERWAAAMQSCNDPAVDLSDRPVMYAGAGGPAWGQLNLPHQMDFLAELRRAYHSSLSSTPSCGR</sequence>
<evidence type="ECO:0000313" key="4">
    <source>
        <dbReference type="Proteomes" id="UP000663760"/>
    </source>
</evidence>
<organism evidence="3 4">
    <name type="scientific">Spirodela intermedia</name>
    <name type="common">Intermediate duckweed</name>
    <dbReference type="NCBI Taxonomy" id="51605"/>
    <lineage>
        <taxon>Eukaryota</taxon>
        <taxon>Viridiplantae</taxon>
        <taxon>Streptophyta</taxon>
        <taxon>Embryophyta</taxon>
        <taxon>Tracheophyta</taxon>
        <taxon>Spermatophyta</taxon>
        <taxon>Magnoliopsida</taxon>
        <taxon>Liliopsida</taxon>
        <taxon>Araceae</taxon>
        <taxon>Lemnoideae</taxon>
        <taxon>Spirodela</taxon>
    </lineage>
</organism>
<dbReference type="OrthoDB" id="1869053at2759"/>
<evidence type="ECO:0000256" key="1">
    <source>
        <dbReference type="SAM" id="MobiDB-lite"/>
    </source>
</evidence>
<dbReference type="AlphaFoldDB" id="A0A7I8KHX4"/>
<evidence type="ECO:0000313" key="2">
    <source>
        <dbReference type="EMBL" id="CAA2620514.1"/>
    </source>
</evidence>
<reference evidence="3" key="1">
    <citation type="submission" date="2020-02" db="EMBL/GenBank/DDBJ databases">
        <authorList>
            <person name="Scholz U."/>
            <person name="Mascher M."/>
            <person name="Fiebig A."/>
        </authorList>
    </citation>
    <scope>NUCLEOTIDE SEQUENCE</scope>
</reference>
<dbReference type="EMBL" id="LR746268">
    <property type="protein sequence ID" value="CAA7396595.1"/>
    <property type="molecule type" value="Genomic_DNA"/>
</dbReference>
<dbReference type="PANTHER" id="PTHR36032">
    <property type="entry name" value="PHOSPHOPANTOTHENATE--CYSTEINE LIGASE 2"/>
    <property type="match status" value="1"/>
</dbReference>
<feature type="region of interest" description="Disordered" evidence="1">
    <location>
        <begin position="1"/>
        <end position="28"/>
    </location>
</feature>
<keyword evidence="4" id="KW-1185">Reference proteome</keyword>
<accession>A0A7I8KHX4</accession>
<evidence type="ECO:0000313" key="3">
    <source>
        <dbReference type="EMBL" id="CAA7396595.1"/>
    </source>
</evidence>